<keyword evidence="2" id="KW-1185">Reference proteome</keyword>
<organism evidence="1 2">
    <name type="scientific">Marinomonas aquiplantarum</name>
    <dbReference type="NCBI Taxonomy" id="491951"/>
    <lineage>
        <taxon>Bacteria</taxon>
        <taxon>Pseudomonadati</taxon>
        <taxon>Pseudomonadota</taxon>
        <taxon>Gammaproteobacteria</taxon>
        <taxon>Oceanospirillales</taxon>
        <taxon>Oceanospirillaceae</taxon>
        <taxon>Marinomonas</taxon>
    </lineage>
</organism>
<evidence type="ECO:0000313" key="2">
    <source>
        <dbReference type="Proteomes" id="UP000252086"/>
    </source>
</evidence>
<name>A0A366CXT3_9GAMM</name>
<gene>
    <name evidence="1" type="ORF">DFP76_105118</name>
</gene>
<protein>
    <recommendedName>
        <fullName evidence="3">RiboL-PSP-HEPN domain-containing protein</fullName>
    </recommendedName>
</protein>
<evidence type="ECO:0008006" key="3">
    <source>
        <dbReference type="Google" id="ProtNLM"/>
    </source>
</evidence>
<evidence type="ECO:0000313" key="1">
    <source>
        <dbReference type="EMBL" id="RBO82651.1"/>
    </source>
</evidence>
<dbReference type="EMBL" id="QNRF01000005">
    <property type="protein sequence ID" value="RBO82651.1"/>
    <property type="molecule type" value="Genomic_DNA"/>
</dbReference>
<comment type="caution">
    <text evidence="1">The sequence shown here is derived from an EMBL/GenBank/DDBJ whole genome shotgun (WGS) entry which is preliminary data.</text>
</comment>
<dbReference type="Proteomes" id="UP000252086">
    <property type="component" value="Unassembled WGS sequence"/>
</dbReference>
<sequence length="224" mass="26071">MVSLKGIFPMDLRYPGIEIKVELIVLRAYLSQMEKGVNSVCENYIMEEEKTFKDAEYYEYQHVYNIAEDELPRIIRMPFVVSIYALFENSVERLLDYAKIKENNELSLKDINGRSPLSKQNKYMKHVLGYDYQFSSAIMNKINNISKVRNYVAHANGNISNISKEKIIELEKIADEVVGLTVDPKFIDISYDYLIHSMETIESTLKDLMNYMESKYGIGQTVRN</sequence>
<reference evidence="1 2" key="1">
    <citation type="submission" date="2018-06" db="EMBL/GenBank/DDBJ databases">
        <title>Genomic Encyclopedia of Type Strains, Phase III (KMG-III): the genomes of soil and plant-associated and newly described type strains.</title>
        <authorList>
            <person name="Whitman W."/>
        </authorList>
    </citation>
    <scope>NUCLEOTIDE SEQUENCE [LARGE SCALE GENOMIC DNA]</scope>
    <source>
        <strain evidence="1 2">CECT 7732</strain>
    </source>
</reference>
<accession>A0A366CXT3</accession>
<proteinExistence type="predicted"/>
<dbReference type="AlphaFoldDB" id="A0A366CXT3"/>